<dbReference type="OrthoDB" id="696789at2759"/>
<gene>
    <name evidence="2" type="ORF">HU200_008201</name>
</gene>
<dbReference type="Proteomes" id="UP000636709">
    <property type="component" value="Unassembled WGS sequence"/>
</dbReference>
<dbReference type="EMBL" id="JACEFO010000544">
    <property type="protein sequence ID" value="KAF8765700.1"/>
    <property type="molecule type" value="Genomic_DNA"/>
</dbReference>
<reference evidence="2" key="1">
    <citation type="submission" date="2020-07" db="EMBL/GenBank/DDBJ databases">
        <title>Genome sequence and genetic diversity analysis of an under-domesticated orphan crop, white fonio (Digitaria exilis).</title>
        <authorList>
            <person name="Bennetzen J.L."/>
            <person name="Chen S."/>
            <person name="Ma X."/>
            <person name="Wang X."/>
            <person name="Yssel A.E.J."/>
            <person name="Chaluvadi S.R."/>
            <person name="Johnson M."/>
            <person name="Gangashetty P."/>
            <person name="Hamidou F."/>
            <person name="Sanogo M.D."/>
            <person name="Zwaenepoel A."/>
            <person name="Wallace J."/>
            <person name="Van De Peer Y."/>
            <person name="Van Deynze A."/>
        </authorList>
    </citation>
    <scope>NUCLEOTIDE SEQUENCE</scope>
    <source>
        <tissue evidence="2">Leaves</tissue>
    </source>
</reference>
<dbReference type="AlphaFoldDB" id="A0A835FL24"/>
<proteinExistence type="predicted"/>
<name>A0A835FL24_9POAL</name>
<organism evidence="2 3">
    <name type="scientific">Digitaria exilis</name>
    <dbReference type="NCBI Taxonomy" id="1010633"/>
    <lineage>
        <taxon>Eukaryota</taxon>
        <taxon>Viridiplantae</taxon>
        <taxon>Streptophyta</taxon>
        <taxon>Embryophyta</taxon>
        <taxon>Tracheophyta</taxon>
        <taxon>Spermatophyta</taxon>
        <taxon>Magnoliopsida</taxon>
        <taxon>Liliopsida</taxon>
        <taxon>Poales</taxon>
        <taxon>Poaceae</taxon>
        <taxon>PACMAD clade</taxon>
        <taxon>Panicoideae</taxon>
        <taxon>Panicodae</taxon>
        <taxon>Paniceae</taxon>
        <taxon>Anthephorinae</taxon>
        <taxon>Digitaria</taxon>
    </lineage>
</organism>
<accession>A0A835FL24</accession>
<sequence>MCSLAPPTALGLGFDAATGARTATCGAMARGEPVRRVAAVVSSSAAPTKKRPRDGKIRDREGFAAAAAGEVSAQQGQRRRLQERMSAELDAIRVLHRKAVLLCRGAGKSIAAAPAAKGDPKFTAAGLRRIETSEAAAKGKKTSPLDPAKQPAANRKEAVNQQPRVVQRAAAPSANEVQKRRRLEEIAQAREKCRQEVLEMERTALPNETIYPRDLEELGIAFQYAVTRTWKQAHGPAVV</sequence>
<feature type="region of interest" description="Disordered" evidence="1">
    <location>
        <begin position="134"/>
        <end position="161"/>
    </location>
</feature>
<evidence type="ECO:0000313" key="3">
    <source>
        <dbReference type="Proteomes" id="UP000636709"/>
    </source>
</evidence>
<evidence type="ECO:0000256" key="1">
    <source>
        <dbReference type="SAM" id="MobiDB-lite"/>
    </source>
</evidence>
<protein>
    <submittedName>
        <fullName evidence="2">Uncharacterized protein</fullName>
    </submittedName>
</protein>
<keyword evidence="3" id="KW-1185">Reference proteome</keyword>
<comment type="caution">
    <text evidence="2">The sequence shown here is derived from an EMBL/GenBank/DDBJ whole genome shotgun (WGS) entry which is preliminary data.</text>
</comment>
<evidence type="ECO:0000313" key="2">
    <source>
        <dbReference type="EMBL" id="KAF8765700.1"/>
    </source>
</evidence>